<organism evidence="2 3">
    <name type="scientific">Ovis aries</name>
    <name type="common">Sheep</name>
    <dbReference type="NCBI Taxonomy" id="9940"/>
    <lineage>
        <taxon>Eukaryota</taxon>
        <taxon>Metazoa</taxon>
        <taxon>Chordata</taxon>
        <taxon>Craniata</taxon>
        <taxon>Vertebrata</taxon>
        <taxon>Euteleostomi</taxon>
        <taxon>Mammalia</taxon>
        <taxon>Eutheria</taxon>
        <taxon>Laurasiatheria</taxon>
        <taxon>Artiodactyla</taxon>
        <taxon>Ruminantia</taxon>
        <taxon>Pecora</taxon>
        <taxon>Bovidae</taxon>
        <taxon>Caprinae</taxon>
        <taxon>Ovis</taxon>
    </lineage>
</organism>
<reference evidence="2 3" key="1">
    <citation type="submission" date="2020-12" db="EMBL/GenBank/DDBJ databases">
        <title>De novo assembly of Tibetan sheep genome.</title>
        <authorList>
            <person name="Li X."/>
        </authorList>
    </citation>
    <scope>NUCLEOTIDE SEQUENCE [LARGE SCALE GENOMIC DNA]</scope>
    <source>
        <tissue evidence="2">Heart</tissue>
    </source>
</reference>
<name>A0A836AFK0_SHEEP</name>
<dbReference type="EMBL" id="JAEMGP010000001">
    <property type="protein sequence ID" value="KAG5216279.1"/>
    <property type="molecule type" value="Genomic_DNA"/>
</dbReference>
<evidence type="ECO:0000313" key="3">
    <source>
        <dbReference type="Proteomes" id="UP000664991"/>
    </source>
</evidence>
<comment type="caution">
    <text evidence="2">The sequence shown here is derived from an EMBL/GenBank/DDBJ whole genome shotgun (WGS) entry which is preliminary data.</text>
</comment>
<evidence type="ECO:0000313" key="2">
    <source>
        <dbReference type="EMBL" id="KAG5216279.1"/>
    </source>
</evidence>
<accession>A0A836AFK0</accession>
<gene>
    <name evidence="2" type="ORF">JEQ12_001855</name>
</gene>
<dbReference type="Proteomes" id="UP000664991">
    <property type="component" value="Unassembled WGS sequence"/>
</dbReference>
<feature type="compositionally biased region" description="Basic and acidic residues" evidence="1">
    <location>
        <begin position="74"/>
        <end position="83"/>
    </location>
</feature>
<evidence type="ECO:0000256" key="1">
    <source>
        <dbReference type="SAM" id="MobiDB-lite"/>
    </source>
</evidence>
<feature type="region of interest" description="Disordered" evidence="1">
    <location>
        <begin position="33"/>
        <end position="83"/>
    </location>
</feature>
<protein>
    <submittedName>
        <fullName evidence="2">Uncharacterized protein</fullName>
    </submittedName>
</protein>
<sequence length="83" mass="8963">MLATSSPRSTEPEHWEPVFTPLGLTAYGAHGRLLDSTADHPEGQAENSVGIHRAAAKTSASRLLTGSPLRCGMSRKDERQAHR</sequence>
<proteinExistence type="predicted"/>
<dbReference type="AlphaFoldDB" id="A0A836AFK0"/>